<dbReference type="EMBL" id="MN240356">
    <property type="protein sequence ID" value="QVY57936.1"/>
    <property type="molecule type" value="Genomic_DNA"/>
</dbReference>
<evidence type="ECO:0000256" key="7">
    <source>
        <dbReference type="ARBA" id="ARBA00022748"/>
    </source>
</evidence>
<feature type="transmembrane region" description="Helical" evidence="10">
    <location>
        <begin position="75"/>
        <end position="99"/>
    </location>
</feature>
<keyword evidence="4" id="KW-0150">Chloroplast</keyword>
<evidence type="ECO:0000256" key="3">
    <source>
        <dbReference type="ARBA" id="ARBA00006143"/>
    </source>
</evidence>
<geneLocation type="plastid" evidence="12"/>
<keyword evidence="7" id="KW-0201">Cytochrome c-type biogenesis</keyword>
<evidence type="ECO:0000256" key="6">
    <source>
        <dbReference type="ARBA" id="ARBA00022692"/>
    </source>
</evidence>
<dbReference type="AlphaFoldDB" id="A0A8E7PH40"/>
<dbReference type="GO" id="GO:0016020">
    <property type="term" value="C:membrane"/>
    <property type="evidence" value="ECO:0007669"/>
    <property type="project" value="UniProtKB-SubCell"/>
</dbReference>
<feature type="transmembrane region" description="Helical" evidence="10">
    <location>
        <begin position="150"/>
        <end position="175"/>
    </location>
</feature>
<evidence type="ECO:0000256" key="9">
    <source>
        <dbReference type="ARBA" id="ARBA00023136"/>
    </source>
</evidence>
<dbReference type="GO" id="GO:0017004">
    <property type="term" value="P:cytochrome complex assembly"/>
    <property type="evidence" value="ECO:0007669"/>
    <property type="project" value="UniProtKB-KW"/>
</dbReference>
<keyword evidence="8 10" id="KW-1133">Transmembrane helix</keyword>
<feature type="transmembrane region" description="Helical" evidence="10">
    <location>
        <begin position="36"/>
        <end position="63"/>
    </location>
</feature>
<keyword evidence="5 12" id="KW-0934">Plastid</keyword>
<reference evidence="12" key="1">
    <citation type="submission" date="2019-07" db="EMBL/GenBank/DDBJ databases">
        <authorList>
            <person name="Zhang J."/>
            <person name="Liu T."/>
        </authorList>
    </citation>
    <scope>NUCLEOTIDE SEQUENCE</scope>
</reference>
<keyword evidence="6 10" id="KW-0812">Transmembrane</keyword>
<dbReference type="GO" id="GO:0009507">
    <property type="term" value="C:chloroplast"/>
    <property type="evidence" value="ECO:0007669"/>
    <property type="project" value="UniProtKB-SubCell"/>
</dbReference>
<evidence type="ECO:0000256" key="10">
    <source>
        <dbReference type="SAM" id="Phobius"/>
    </source>
</evidence>
<feature type="transmembrane region" description="Helical" evidence="10">
    <location>
        <begin position="105"/>
        <end position="129"/>
    </location>
</feature>
<sequence length="245" mass="27802">MVNKIFNLLELKSYYLQQEVYKLFFSQLHNAKLSTFVFIFIGGVFTSINPCSISILPLSLSSIQYQNNKKIRKDIIIYGLISSLIIMISIISLLNISYYKLQLNIPFFSSLLTIILGLNLLQILEFNIFDIDTSKIRIFGENTNQFISTWIIGCAIGINSSSCSTPILTTIIIWLNNSNNFLLGAIYIGCYLIGYIAPLWIIVNISIDNSINISHMTNFWNYFTQTSGSILVGIGFFALLEHIFI</sequence>
<feature type="transmembrane region" description="Helical" evidence="10">
    <location>
        <begin position="181"/>
        <end position="207"/>
    </location>
</feature>
<keyword evidence="9 10" id="KW-0472">Membrane</keyword>
<evidence type="ECO:0000256" key="4">
    <source>
        <dbReference type="ARBA" id="ARBA00022528"/>
    </source>
</evidence>
<dbReference type="PANTHER" id="PTHR31272">
    <property type="entry name" value="CYTOCHROME C-TYPE BIOGENESIS PROTEIN HI_1454-RELATED"/>
    <property type="match status" value="1"/>
</dbReference>
<gene>
    <name evidence="12" type="primary">ccdA</name>
</gene>
<dbReference type="InterPro" id="IPR051790">
    <property type="entry name" value="Cytochrome_c-biogenesis_DsbD"/>
</dbReference>
<comment type="similarity">
    <text evidence="3">Belongs to the DsbD family.</text>
</comment>
<dbReference type="Pfam" id="PF02683">
    <property type="entry name" value="DsbD_TM"/>
    <property type="match status" value="1"/>
</dbReference>
<feature type="transmembrane region" description="Helical" evidence="10">
    <location>
        <begin position="219"/>
        <end position="240"/>
    </location>
</feature>
<accession>A0A8E7PH40</accession>
<evidence type="ECO:0000256" key="2">
    <source>
        <dbReference type="ARBA" id="ARBA00004229"/>
    </source>
</evidence>
<dbReference type="InterPro" id="IPR003834">
    <property type="entry name" value="Cyt_c_assmbl_TM_dom"/>
</dbReference>
<feature type="domain" description="Cytochrome C biogenesis protein transmembrane" evidence="11">
    <location>
        <begin position="37"/>
        <end position="202"/>
    </location>
</feature>
<dbReference type="PANTHER" id="PTHR31272:SF6">
    <property type="entry name" value="CYTOCHROME C-TYPE BIOGENESIS CCDA-LIKE CHLOROPLASTIC PROTEIN"/>
    <property type="match status" value="1"/>
</dbReference>
<reference evidence="12" key="2">
    <citation type="journal article" date="2021" name="Genomics">
        <title>Comparative analysis of mitochondrial genomes of Nirvanini and Evacanthini (Hemiptera: Cicadellidae) reveals an explicit evolutionary relationship.</title>
        <authorList>
            <person name="Du Y."/>
            <person name="Liang Z."/>
            <person name="Dietrich C.H."/>
            <person name="Dai W."/>
        </authorList>
    </citation>
    <scope>NUCLEOTIDE SEQUENCE</scope>
</reference>
<evidence type="ECO:0000256" key="8">
    <source>
        <dbReference type="ARBA" id="ARBA00022989"/>
    </source>
</evidence>
<organism evidence="12">
    <name type="scientific">Betaphycus gelatinus</name>
    <dbReference type="NCBI Taxonomy" id="1191690"/>
    <lineage>
        <taxon>Eukaryota</taxon>
        <taxon>Rhodophyta</taxon>
        <taxon>Florideophyceae</taxon>
        <taxon>Rhodymeniophycidae</taxon>
        <taxon>Gigartinales</taxon>
        <taxon>Solieriaceae</taxon>
        <taxon>Betaphycus</taxon>
    </lineage>
</organism>
<name>A0A8E7PH40_9FLOR</name>
<evidence type="ECO:0000259" key="11">
    <source>
        <dbReference type="Pfam" id="PF02683"/>
    </source>
</evidence>
<protein>
    <submittedName>
        <fullName evidence="12">Cytochrome c biogenesis protein transmembrane region</fullName>
    </submittedName>
</protein>
<evidence type="ECO:0000313" key="12">
    <source>
        <dbReference type="EMBL" id="QVY57936.1"/>
    </source>
</evidence>
<evidence type="ECO:0000256" key="1">
    <source>
        <dbReference type="ARBA" id="ARBA00004141"/>
    </source>
</evidence>
<evidence type="ECO:0000256" key="5">
    <source>
        <dbReference type="ARBA" id="ARBA00022640"/>
    </source>
</evidence>
<proteinExistence type="inferred from homology"/>
<comment type="subcellular location">
    <subcellularLocation>
        <location evidence="1">Membrane</location>
        <topology evidence="1">Multi-pass membrane protein</topology>
    </subcellularLocation>
    <subcellularLocation>
        <location evidence="2">Plastid</location>
        <location evidence="2">Chloroplast</location>
    </subcellularLocation>
</comment>